<dbReference type="PANTHER" id="PTHR46889:SF4">
    <property type="entry name" value="TRANSPOSASE INSO FOR INSERTION SEQUENCE ELEMENT IS911B-RELATED"/>
    <property type="match status" value="1"/>
</dbReference>
<dbReference type="Proteomes" id="UP000254771">
    <property type="component" value="Unassembled WGS sequence"/>
</dbReference>
<dbReference type="InterPro" id="IPR048020">
    <property type="entry name" value="Transpos_IS3"/>
</dbReference>
<dbReference type="Pfam" id="PF00665">
    <property type="entry name" value="rve"/>
    <property type="match status" value="1"/>
</dbReference>
<keyword evidence="2" id="KW-0175">Coiled coil</keyword>
<evidence type="ECO:0000259" key="4">
    <source>
        <dbReference type="PROSITE" id="PS50994"/>
    </source>
</evidence>
<dbReference type="EMBL" id="QFXE01000005">
    <property type="protein sequence ID" value="RDH87553.1"/>
    <property type="molecule type" value="Genomic_DNA"/>
</dbReference>
<evidence type="ECO:0000256" key="1">
    <source>
        <dbReference type="ARBA" id="ARBA00009964"/>
    </source>
</evidence>
<dbReference type="GO" id="GO:0015074">
    <property type="term" value="P:DNA integration"/>
    <property type="evidence" value="ECO:0007669"/>
    <property type="project" value="InterPro"/>
</dbReference>
<comment type="similarity">
    <text evidence="1">Belongs to the transposase 8 family.</text>
</comment>
<feature type="coiled-coil region" evidence="2">
    <location>
        <begin position="111"/>
        <end position="148"/>
    </location>
</feature>
<dbReference type="NCBIfam" id="NF033516">
    <property type="entry name" value="transpos_IS3"/>
    <property type="match status" value="1"/>
</dbReference>
<dbReference type="GO" id="GO:0004803">
    <property type="term" value="F:transposase activity"/>
    <property type="evidence" value="ECO:0007669"/>
    <property type="project" value="InterPro"/>
</dbReference>
<dbReference type="AlphaFoldDB" id="A0A370DTC5"/>
<evidence type="ECO:0000313" key="5">
    <source>
        <dbReference type="EMBL" id="RDH87553.1"/>
    </source>
</evidence>
<evidence type="ECO:0000313" key="6">
    <source>
        <dbReference type="Proteomes" id="UP000254771"/>
    </source>
</evidence>
<feature type="region of interest" description="Disordered" evidence="3">
    <location>
        <begin position="209"/>
        <end position="234"/>
    </location>
</feature>
<organism evidence="5 6">
    <name type="scientific">endosymbiont of Escarpia spicata</name>
    <dbReference type="NCBI Taxonomy" id="2200908"/>
    <lineage>
        <taxon>Bacteria</taxon>
        <taxon>Pseudomonadati</taxon>
        <taxon>Pseudomonadota</taxon>
        <taxon>Gammaproteobacteria</taxon>
        <taxon>sulfur-oxidizing symbionts</taxon>
    </lineage>
</organism>
<dbReference type="InterPro" id="IPR009057">
    <property type="entry name" value="Homeodomain-like_sf"/>
</dbReference>
<keyword evidence="6" id="KW-1185">Reference proteome</keyword>
<dbReference type="SUPFAM" id="SSF46689">
    <property type="entry name" value="Homeodomain-like"/>
    <property type="match status" value="2"/>
</dbReference>
<reference evidence="5 6" key="1">
    <citation type="journal article" date="2018" name="ISME J.">
        <title>Endosymbiont genomes yield clues of tubeworm success.</title>
        <authorList>
            <person name="Li Y."/>
            <person name="Liles M.R."/>
            <person name="Halanych K.M."/>
        </authorList>
    </citation>
    <scope>NUCLEOTIDE SEQUENCE [LARGE SCALE GENOMIC DNA]</scope>
    <source>
        <strain evidence="5">A1462</strain>
    </source>
</reference>
<dbReference type="SUPFAM" id="SSF53098">
    <property type="entry name" value="Ribonuclease H-like"/>
    <property type="match status" value="1"/>
</dbReference>
<dbReference type="InterPro" id="IPR036397">
    <property type="entry name" value="RNaseH_sf"/>
</dbReference>
<dbReference type="PROSITE" id="PS50994">
    <property type="entry name" value="INTEGRASE"/>
    <property type="match status" value="1"/>
</dbReference>
<accession>A0A370DTC5</accession>
<sequence length="516" mass="59076">MPRYSEERKASVMRKLLPPNNRSVPEVAKEEGISEPTLYNWRNQAKEQGIPVPGSGKQTEEWSPEAKFAAVVETATMSELEISEYSRSKGLYPEQIERWKEACIQGAQLSVEQQQHRRLEAKQNKKRIKDLERELHRKEKALAEAAALLVLRKKFECPLGGRRGRVTSYPERQERVKWIGEAVASGARKALACEEAGITIRTLQRWTQDGDIGEDQRSKAQRPEPGNKLSEQERRKIVETCNQPKYASLPPSQIVPMLADKGEYLASESSFYRVLQEAGQLNHRGRSKAKQRRQPPTTHIAQSANEVWSWDISYLPSSVRGQYFYLYLIMDIYSRKIVGWEVHDCEGGEEAAALIQRTVLAEHCFRKPLVLHADNGSPMKSQTMRIKLYDLGIIASHSRPRVSNDNPYSESLFRTLKYCPQWPSHGFESVQAARKWVSQLVRWYNEEHHHSQIRFVTPAQRHMGEDVAILAKRDQVYTQAKKKNPSRWSGETRNWAPVASVALNPERDNGELAQAA</sequence>
<evidence type="ECO:0000256" key="3">
    <source>
        <dbReference type="SAM" id="MobiDB-lite"/>
    </source>
</evidence>
<dbReference type="Pfam" id="PF01527">
    <property type="entry name" value="HTH_Tnp_1"/>
    <property type="match status" value="1"/>
</dbReference>
<evidence type="ECO:0000256" key="2">
    <source>
        <dbReference type="SAM" id="Coils"/>
    </source>
</evidence>
<dbReference type="InterPro" id="IPR001584">
    <property type="entry name" value="Integrase_cat-core"/>
</dbReference>
<dbReference type="InterPro" id="IPR012337">
    <property type="entry name" value="RNaseH-like_sf"/>
</dbReference>
<dbReference type="InterPro" id="IPR002514">
    <property type="entry name" value="Transposase_8"/>
</dbReference>
<gene>
    <name evidence="5" type="ORF">DIZ78_03000</name>
</gene>
<dbReference type="GO" id="GO:0006313">
    <property type="term" value="P:DNA transposition"/>
    <property type="evidence" value="ECO:0007669"/>
    <property type="project" value="InterPro"/>
</dbReference>
<dbReference type="GO" id="GO:0003677">
    <property type="term" value="F:DNA binding"/>
    <property type="evidence" value="ECO:0007669"/>
    <property type="project" value="InterPro"/>
</dbReference>
<protein>
    <submittedName>
        <fullName evidence="5">IS3 family transposase</fullName>
    </submittedName>
</protein>
<dbReference type="Gene3D" id="3.30.420.10">
    <property type="entry name" value="Ribonuclease H-like superfamily/Ribonuclease H"/>
    <property type="match status" value="1"/>
</dbReference>
<dbReference type="Pfam" id="PF13565">
    <property type="entry name" value="HTH_32"/>
    <property type="match status" value="1"/>
</dbReference>
<proteinExistence type="inferred from homology"/>
<dbReference type="InterPro" id="IPR050900">
    <property type="entry name" value="Transposase_IS3/IS150/IS904"/>
</dbReference>
<dbReference type="PANTHER" id="PTHR46889">
    <property type="entry name" value="TRANSPOSASE INSF FOR INSERTION SEQUENCE IS3B-RELATED"/>
    <property type="match status" value="1"/>
</dbReference>
<name>A0A370DTC5_9GAMM</name>
<feature type="domain" description="Integrase catalytic" evidence="4">
    <location>
        <begin position="292"/>
        <end position="466"/>
    </location>
</feature>
<comment type="caution">
    <text evidence="5">The sequence shown here is derived from an EMBL/GenBank/DDBJ whole genome shotgun (WGS) entry which is preliminary data.</text>
</comment>